<dbReference type="Proteomes" id="UP000247591">
    <property type="component" value="Unassembled WGS sequence"/>
</dbReference>
<dbReference type="RefSeq" id="WP_110471838.1">
    <property type="nucleotide sequence ID" value="NZ_QJSP01000016.1"/>
</dbReference>
<gene>
    <name evidence="1" type="ORF">DFR67_1166</name>
</gene>
<dbReference type="OrthoDB" id="9848606at2"/>
<keyword evidence="2" id="KW-1185">Reference proteome</keyword>
<reference evidence="1 2" key="1">
    <citation type="submission" date="2018-06" db="EMBL/GenBank/DDBJ databases">
        <title>Genomic Encyclopedia of Type Strains, Phase IV (KMG-IV): sequencing the most valuable type-strain genomes for metagenomic binning, comparative biology and taxonomic classification.</title>
        <authorList>
            <person name="Goeker M."/>
        </authorList>
    </citation>
    <scope>NUCLEOTIDE SEQUENCE [LARGE SCALE GENOMIC DNA]</scope>
    <source>
        <strain evidence="1 2">DSM 45521</strain>
    </source>
</reference>
<protein>
    <submittedName>
        <fullName evidence="1">Uncharacterized protein</fullName>
    </submittedName>
</protein>
<evidence type="ECO:0000313" key="2">
    <source>
        <dbReference type="Proteomes" id="UP000247591"/>
    </source>
</evidence>
<organism evidence="1 2">
    <name type="scientific">Williamsia limnetica</name>
    <dbReference type="NCBI Taxonomy" id="882452"/>
    <lineage>
        <taxon>Bacteria</taxon>
        <taxon>Bacillati</taxon>
        <taxon>Actinomycetota</taxon>
        <taxon>Actinomycetes</taxon>
        <taxon>Mycobacteriales</taxon>
        <taxon>Nocardiaceae</taxon>
        <taxon>Williamsia</taxon>
    </lineage>
</organism>
<name>A0A318RCY5_WILLI</name>
<evidence type="ECO:0000313" key="1">
    <source>
        <dbReference type="EMBL" id="PYE13452.1"/>
    </source>
</evidence>
<dbReference type="EMBL" id="QJSP01000016">
    <property type="protein sequence ID" value="PYE13452.1"/>
    <property type="molecule type" value="Genomic_DNA"/>
</dbReference>
<accession>A0A318RCY5</accession>
<dbReference type="AlphaFoldDB" id="A0A318RCY5"/>
<proteinExistence type="predicted"/>
<comment type="caution">
    <text evidence="1">The sequence shown here is derived from an EMBL/GenBank/DDBJ whole genome shotgun (WGS) entry which is preliminary data.</text>
</comment>
<sequence length="69" mass="7472">MNVYTTIAGIQYGPLAITQASLVHRVGLIRVEMADGSTPTAQTHLSPTTTQTVELFPRTIGYWSLQVAP</sequence>